<dbReference type="PANTHER" id="PTHR11839">
    <property type="entry name" value="UDP/ADP-SUGAR PYROPHOSPHATASE"/>
    <property type="match status" value="1"/>
</dbReference>
<dbReference type="RefSeq" id="WP_330930989.1">
    <property type="nucleotide sequence ID" value="NZ_CP119075.1"/>
</dbReference>
<keyword evidence="1 3" id="KW-0378">Hydrolase</keyword>
<dbReference type="SUPFAM" id="SSF55811">
    <property type="entry name" value="Nudix"/>
    <property type="match status" value="1"/>
</dbReference>
<dbReference type="CDD" id="cd03424">
    <property type="entry name" value="NUDIX_ADPRase_Nudt5_UGPPase_Nudt14"/>
    <property type="match status" value="1"/>
</dbReference>
<dbReference type="PROSITE" id="PS00893">
    <property type="entry name" value="NUDIX_BOX"/>
    <property type="match status" value="1"/>
</dbReference>
<reference evidence="3" key="1">
    <citation type="submission" date="2023-03" db="EMBL/GenBank/DDBJ databases">
        <title>Lomoglobus Profundus gen. nov., sp. nov., a novel member of the phylum Verrucomicrobia, isolated from deep-marine sediment of South China Sea.</title>
        <authorList>
            <person name="Ahmad T."/>
            <person name="Ishaq S.E."/>
            <person name="Wang F."/>
        </authorList>
    </citation>
    <scope>NUCLEOTIDE SEQUENCE</scope>
    <source>
        <strain evidence="3">LMO-M01</strain>
    </source>
</reference>
<gene>
    <name evidence="3" type="ORF">PXH66_18565</name>
</gene>
<dbReference type="GO" id="GO:0006753">
    <property type="term" value="P:nucleoside phosphate metabolic process"/>
    <property type="evidence" value="ECO:0007669"/>
    <property type="project" value="TreeGrafter"/>
</dbReference>
<evidence type="ECO:0000259" key="2">
    <source>
        <dbReference type="PROSITE" id="PS51462"/>
    </source>
</evidence>
<evidence type="ECO:0000313" key="3">
    <source>
        <dbReference type="EMBL" id="WED64346.1"/>
    </source>
</evidence>
<dbReference type="Proteomes" id="UP001218638">
    <property type="component" value="Chromosome"/>
</dbReference>
<dbReference type="KEGG" id="slom:PXH66_18565"/>
<dbReference type="Pfam" id="PF00293">
    <property type="entry name" value="NUDIX"/>
    <property type="match status" value="1"/>
</dbReference>
<dbReference type="GO" id="GO:0019693">
    <property type="term" value="P:ribose phosphate metabolic process"/>
    <property type="evidence" value="ECO:0007669"/>
    <property type="project" value="TreeGrafter"/>
</dbReference>
<proteinExistence type="predicted"/>
<dbReference type="GO" id="GO:0016787">
    <property type="term" value="F:hydrolase activity"/>
    <property type="evidence" value="ECO:0007669"/>
    <property type="project" value="UniProtKB-KW"/>
</dbReference>
<dbReference type="Gene3D" id="3.90.79.10">
    <property type="entry name" value="Nucleoside Triphosphate Pyrophosphohydrolase"/>
    <property type="match status" value="1"/>
</dbReference>
<sequence>MSRVCDAAMLHPWEITASRYIVNDRWLRLRADTCRRQDGLTIDPFYVLEKRDWVHVIPVLPDGRIVLVRQYRHGAGIMCLEFPGGVTEPDEDPLVGAQRELVEECGATGGTWSHVTTFYPNPARQSNQFHCYLARNVEETQAANLDPNEEIEVLRLTPTEIDAAIANGEFSQGNHIAAYLLARSQLVN</sequence>
<accession>A0AAE9ZVU6</accession>
<dbReference type="InterPro" id="IPR015797">
    <property type="entry name" value="NUDIX_hydrolase-like_dom_sf"/>
</dbReference>
<organism evidence="3 4">
    <name type="scientific">Synoicihabitans lomoniglobus</name>
    <dbReference type="NCBI Taxonomy" id="2909285"/>
    <lineage>
        <taxon>Bacteria</taxon>
        <taxon>Pseudomonadati</taxon>
        <taxon>Verrucomicrobiota</taxon>
        <taxon>Opitutia</taxon>
        <taxon>Opitutales</taxon>
        <taxon>Opitutaceae</taxon>
        <taxon>Synoicihabitans</taxon>
    </lineage>
</organism>
<evidence type="ECO:0000256" key="1">
    <source>
        <dbReference type="ARBA" id="ARBA00022801"/>
    </source>
</evidence>
<dbReference type="AlphaFoldDB" id="A0AAE9ZVU6"/>
<dbReference type="PANTHER" id="PTHR11839:SF1">
    <property type="entry name" value="ADP-SUGAR PYROPHOSPHATASE"/>
    <property type="match status" value="1"/>
</dbReference>
<feature type="domain" description="Nudix hydrolase" evidence="2">
    <location>
        <begin position="49"/>
        <end position="178"/>
    </location>
</feature>
<name>A0AAE9ZVU6_9BACT</name>
<evidence type="ECO:0000313" key="4">
    <source>
        <dbReference type="Proteomes" id="UP001218638"/>
    </source>
</evidence>
<dbReference type="PROSITE" id="PS51462">
    <property type="entry name" value="NUDIX"/>
    <property type="match status" value="1"/>
</dbReference>
<protein>
    <submittedName>
        <fullName evidence="3">NUDIX hydrolase</fullName>
    </submittedName>
</protein>
<dbReference type="InterPro" id="IPR000086">
    <property type="entry name" value="NUDIX_hydrolase_dom"/>
</dbReference>
<dbReference type="EMBL" id="CP119075">
    <property type="protein sequence ID" value="WED64346.1"/>
    <property type="molecule type" value="Genomic_DNA"/>
</dbReference>
<dbReference type="InterPro" id="IPR020084">
    <property type="entry name" value="NUDIX_hydrolase_CS"/>
</dbReference>
<keyword evidence="4" id="KW-1185">Reference proteome</keyword>